<dbReference type="InterPro" id="IPR016024">
    <property type="entry name" value="ARM-type_fold"/>
</dbReference>
<dbReference type="GO" id="GO:0006606">
    <property type="term" value="P:protein import into nucleus"/>
    <property type="evidence" value="ECO:0007669"/>
    <property type="project" value="TreeGrafter"/>
</dbReference>
<evidence type="ECO:0000259" key="6">
    <source>
        <dbReference type="PROSITE" id="PS50166"/>
    </source>
</evidence>
<sequence length="1434" mass="158789">LVAQTLAEVLAAFADQQEVYTVTGQNLRKVLRVCCRAVFSQEMDQALQALQALYSSPDPATKKEADDWLTKFQQTPAAWQVVDSLLSSGDAPMQFRFFAAQTMRTKVQFDFYELPAESYGSLRDSLLGHIDRFRAAEFQPIHTMLAIALADLAIQMDHAWPNVVQTLFERFGQNPDSFPTLLEVMRMLPEENNNLKLMTDSFKREHCKERLQSATSQVVQFLLNLQCPSIQAKRKVLECFLSWIKFTNLQANDIAQNPFLPECFKYVVEGGDLSETATDIIIEVLRMCSLDLSFFQPVIQVILQHITGLRSKFDALLGRGAQAALDADQDGLLQICRIYVETGECLVPLIMAQSNDAQVVGILQVILRCTDLPSQEISSIPLEFWHRLAHEVCRHPETDAKIDQFQGVYVELLSIMLRRCTLSMNEDPFQADDEVTAYRQRFLGLAEDSLEILTPNTAMEHVLKSLQEGQSHGVAVQEAHFFALTSVGARAEVRDGSVLWQLIQSLPPLISQPIQENSPEGAMLHFTKKTAIELLGHLWQWVKTRPDFLRSALEMISQLLLQSVPPGSPAAVLERVKQVQQAASIAFKDICFGGKHHLQDLVPQLTQLYVSTIALPIRMHLFIVDGIGAVVANLQQDDAFRNGLEQLVTPLVDGLSSERQNPNVLSEILDRLTTIIRQISVREGTTKAADVGRLISSTFWPLIRQTLAQHPSDGKVVEKSCRLLKHSMRCVPDLFKPNVPDVANTLVAAFQQYQHSSYLYSAEILANSYANDPEVVPVLTQLFHQLSSIGLQCLMSAGDRLQEITELVEDFYGMFERYLRYAPMIVLEAPTLPPTLQLWNVVIFVQQKDAVEAIIAFIEAVLGLVAEVSKANRRAGDERKAHYGQMLRPHVMQVAPGFVEALFRLIAGVPTRYVQECLPSILDGVRNAFPQEFPTWLENAFKQLPPNVASKAEQQKFGEQLVRGDDSQVYEAIQVITLQPVVQFVGCHWYAHSCDYDATAQRAGASMGRLVACGSLTLLDLPPSALEPVAELLNWRDFFALLRAAPSALHHGALNVTGPDGVPRPRLRCFVTERFGGSIDPSSPSALRKGKEEAEAPGDEHCGSEAGVLATLLPRLHLPSLLVLVHRAPIKELAAVAGLVASQAHLMRNLQILYLVAPERHHLGDTCIRKLAAAVRVSMPSLQCLGLPGINITRLASAALGTAMAFSRLARLDLHGSQITPSGWLHLLRQASDGATDEGGCQRQRVLGVSPLEPVPGLREIAAQTGEKWEVCMIPPTWPCAAPKEPCREQSDLRSCHWHEFIETVTHSDGDPEVVVGLRPPAIETVARSNVFGINFLQARPHRVLAASEPPSLTSVEIMKHLLLARPLMRAGQRSISRPHCKRSSSAPHLGRCFKCGGGSQVASRHAVQQGARGHAFSCATPQGRRHGDTLFGR</sequence>
<dbReference type="InterPro" id="IPR001494">
    <property type="entry name" value="Importin-beta_N"/>
</dbReference>
<feature type="compositionally biased region" description="Basic and acidic residues" evidence="5">
    <location>
        <begin position="1089"/>
        <end position="1101"/>
    </location>
</feature>
<dbReference type="InterPro" id="IPR058537">
    <property type="entry name" value="TPR_TNPO3_IPO13_4th"/>
</dbReference>
<name>A0A813ELK1_POLGL</name>
<evidence type="ECO:0000313" key="7">
    <source>
        <dbReference type="EMBL" id="CAE8599197.1"/>
    </source>
</evidence>
<organism evidence="7 8">
    <name type="scientific">Polarella glacialis</name>
    <name type="common">Dinoflagellate</name>
    <dbReference type="NCBI Taxonomy" id="89957"/>
    <lineage>
        <taxon>Eukaryota</taxon>
        <taxon>Sar</taxon>
        <taxon>Alveolata</taxon>
        <taxon>Dinophyceae</taxon>
        <taxon>Suessiales</taxon>
        <taxon>Suessiaceae</taxon>
        <taxon>Polarella</taxon>
    </lineage>
</organism>
<dbReference type="PANTHER" id="PTHR12363">
    <property type="entry name" value="TRANSPORTIN 3 AND IMPORTIN 13"/>
    <property type="match status" value="1"/>
</dbReference>
<dbReference type="GO" id="GO:0005634">
    <property type="term" value="C:nucleus"/>
    <property type="evidence" value="ECO:0007669"/>
    <property type="project" value="UniProtKB-SubCell"/>
</dbReference>
<feature type="region of interest" description="Disordered" evidence="5">
    <location>
        <begin position="1080"/>
        <end position="1101"/>
    </location>
</feature>
<feature type="domain" description="Importin N-terminal" evidence="6">
    <location>
        <begin position="65"/>
        <end position="132"/>
    </location>
</feature>
<dbReference type="InterPro" id="IPR032675">
    <property type="entry name" value="LRR_dom_sf"/>
</dbReference>
<dbReference type="Pfam" id="PF24138">
    <property type="entry name" value="TPR_TNPO3_IPO13_2nd"/>
    <property type="match status" value="1"/>
</dbReference>
<dbReference type="Gene3D" id="1.25.10.10">
    <property type="entry name" value="Leucine-rich Repeat Variant"/>
    <property type="match status" value="1"/>
</dbReference>
<dbReference type="SUPFAM" id="SSF48371">
    <property type="entry name" value="ARM repeat"/>
    <property type="match status" value="1"/>
</dbReference>
<dbReference type="EMBL" id="CAJNNV010010890">
    <property type="protein sequence ID" value="CAE8599197.1"/>
    <property type="molecule type" value="Genomic_DNA"/>
</dbReference>
<evidence type="ECO:0000313" key="8">
    <source>
        <dbReference type="Proteomes" id="UP000654075"/>
    </source>
</evidence>
<dbReference type="Gene3D" id="3.80.10.10">
    <property type="entry name" value="Ribonuclease Inhibitor"/>
    <property type="match status" value="1"/>
</dbReference>
<evidence type="ECO:0000256" key="1">
    <source>
        <dbReference type="ARBA" id="ARBA00004123"/>
    </source>
</evidence>
<proteinExistence type="inferred from homology"/>
<reference evidence="7" key="1">
    <citation type="submission" date="2021-02" db="EMBL/GenBank/DDBJ databases">
        <authorList>
            <person name="Dougan E. K."/>
            <person name="Rhodes N."/>
            <person name="Thang M."/>
            <person name="Chan C."/>
        </authorList>
    </citation>
    <scope>NUCLEOTIDE SEQUENCE</scope>
</reference>
<dbReference type="Pfam" id="PF03810">
    <property type="entry name" value="IBN_N"/>
    <property type="match status" value="1"/>
</dbReference>
<evidence type="ECO:0000256" key="2">
    <source>
        <dbReference type="ARBA" id="ARBA00007991"/>
    </source>
</evidence>
<keyword evidence="8" id="KW-1185">Reference proteome</keyword>
<evidence type="ECO:0000256" key="4">
    <source>
        <dbReference type="ARBA" id="ARBA00023242"/>
    </source>
</evidence>
<accession>A0A813ELK1</accession>
<dbReference type="OrthoDB" id="435593at2759"/>
<evidence type="ECO:0000256" key="5">
    <source>
        <dbReference type="SAM" id="MobiDB-lite"/>
    </source>
</evidence>
<dbReference type="Pfam" id="PF08389">
    <property type="entry name" value="Xpo1"/>
    <property type="match status" value="1"/>
</dbReference>
<protein>
    <recommendedName>
        <fullName evidence="6">Importin N-terminal domain-containing protein</fullName>
    </recommendedName>
</protein>
<dbReference type="InterPro" id="IPR057941">
    <property type="entry name" value="TPR_TNPO3_IPO13_2nd"/>
</dbReference>
<keyword evidence="3" id="KW-0813">Transport</keyword>
<dbReference type="PROSITE" id="PS50166">
    <property type="entry name" value="IMPORTIN_B_NT"/>
    <property type="match status" value="1"/>
</dbReference>
<feature type="non-terminal residue" evidence="7">
    <location>
        <position position="1"/>
    </location>
</feature>
<dbReference type="InterPro" id="IPR051345">
    <property type="entry name" value="Importin_beta-like_NTR"/>
</dbReference>
<dbReference type="InterPro" id="IPR011989">
    <property type="entry name" value="ARM-like"/>
</dbReference>
<dbReference type="SMART" id="SM00913">
    <property type="entry name" value="IBN_N"/>
    <property type="match status" value="1"/>
</dbReference>
<dbReference type="GO" id="GO:0031267">
    <property type="term" value="F:small GTPase binding"/>
    <property type="evidence" value="ECO:0007669"/>
    <property type="project" value="InterPro"/>
</dbReference>
<dbReference type="SUPFAM" id="SSF52047">
    <property type="entry name" value="RNI-like"/>
    <property type="match status" value="1"/>
</dbReference>
<feature type="region of interest" description="Disordered" evidence="5">
    <location>
        <begin position="1414"/>
        <end position="1434"/>
    </location>
</feature>
<dbReference type="InterPro" id="IPR013598">
    <property type="entry name" value="Exportin-1/Importin-b-like"/>
</dbReference>
<gene>
    <name evidence="7" type="ORF">PGLA1383_LOCUS17560</name>
</gene>
<keyword evidence="4" id="KW-0539">Nucleus</keyword>
<evidence type="ECO:0000256" key="3">
    <source>
        <dbReference type="ARBA" id="ARBA00022448"/>
    </source>
</evidence>
<dbReference type="GO" id="GO:0005737">
    <property type="term" value="C:cytoplasm"/>
    <property type="evidence" value="ECO:0007669"/>
    <property type="project" value="TreeGrafter"/>
</dbReference>
<dbReference type="Proteomes" id="UP000654075">
    <property type="component" value="Unassembled WGS sequence"/>
</dbReference>
<dbReference type="OMA" id="WALSMEM"/>
<dbReference type="Pfam" id="PF24139">
    <property type="entry name" value="TPR_TNPO3_IPO13_4th"/>
    <property type="match status" value="1"/>
</dbReference>
<comment type="subcellular location">
    <subcellularLocation>
        <location evidence="1">Nucleus</location>
    </subcellularLocation>
</comment>
<comment type="similarity">
    <text evidence="2">Belongs to the importin beta family.</text>
</comment>
<dbReference type="PANTHER" id="PTHR12363:SF33">
    <property type="entry name" value="IMPORTIN-13"/>
    <property type="match status" value="1"/>
</dbReference>
<comment type="caution">
    <text evidence="7">The sequence shown here is derived from an EMBL/GenBank/DDBJ whole genome shotgun (WGS) entry which is preliminary data.</text>
</comment>